<organism evidence="2">
    <name type="scientific">uncultured Solirubrobacteraceae bacterium</name>
    <dbReference type="NCBI Taxonomy" id="1162706"/>
    <lineage>
        <taxon>Bacteria</taxon>
        <taxon>Bacillati</taxon>
        <taxon>Actinomycetota</taxon>
        <taxon>Thermoleophilia</taxon>
        <taxon>Solirubrobacterales</taxon>
        <taxon>Solirubrobacteraceae</taxon>
        <taxon>environmental samples</taxon>
    </lineage>
</organism>
<reference evidence="2" key="1">
    <citation type="submission" date="2020-02" db="EMBL/GenBank/DDBJ databases">
        <authorList>
            <person name="Meier V. D."/>
        </authorList>
    </citation>
    <scope>NUCLEOTIDE SEQUENCE</scope>
    <source>
        <strain evidence="2">AVDCRST_MAG53</strain>
    </source>
</reference>
<sequence length="164" mass="18503">EPPHEDPRCCRARCGGTGRRLRRRRGRAGVQAGCPGCLCGPCRARELSDRGHRGGQEEEARVSGERQGRPGHADACELRQDPALGGDRAAARRSHRRGVREGRRQGGRADPSLDRGRRRPHGRRARPDRQRHAGVSSVQVRDHRRRDRERGRRGQEQLRSRRSG</sequence>
<feature type="compositionally biased region" description="Basic and acidic residues" evidence="1">
    <location>
        <begin position="47"/>
        <end position="80"/>
    </location>
</feature>
<evidence type="ECO:0000256" key="1">
    <source>
        <dbReference type="SAM" id="MobiDB-lite"/>
    </source>
</evidence>
<feature type="region of interest" description="Disordered" evidence="1">
    <location>
        <begin position="47"/>
        <end position="164"/>
    </location>
</feature>
<feature type="non-terminal residue" evidence="2">
    <location>
        <position position="1"/>
    </location>
</feature>
<feature type="compositionally biased region" description="Basic and acidic residues" evidence="1">
    <location>
        <begin position="148"/>
        <end position="164"/>
    </location>
</feature>
<feature type="non-terminal residue" evidence="2">
    <location>
        <position position="164"/>
    </location>
</feature>
<proteinExistence type="predicted"/>
<protein>
    <submittedName>
        <fullName evidence="2">Uncharacterized protein</fullName>
    </submittedName>
</protein>
<dbReference type="EMBL" id="CADCVR010000010">
    <property type="protein sequence ID" value="CAA9475123.1"/>
    <property type="molecule type" value="Genomic_DNA"/>
</dbReference>
<name>A0A6J4RJM8_9ACTN</name>
<accession>A0A6J4RJM8</accession>
<gene>
    <name evidence="2" type="ORF">AVDCRST_MAG53-237</name>
</gene>
<evidence type="ECO:0000313" key="2">
    <source>
        <dbReference type="EMBL" id="CAA9475123.1"/>
    </source>
</evidence>
<dbReference type="AlphaFoldDB" id="A0A6J4RJM8"/>